<sequence>MTQAMRPCGLLLVLLAMTRTAAETLSGFGSSMLAVTDASILERLKSLYVNKLRPLEKKSSYHELREPVLSDAWFDSRPMVLLLGQYSVGKTSFIRYLLGRDFPNQHIGPEPTTDRFIVVMYGDREKVTPGNALTSQPDTPFHSLRNYGTHFLDRLQASSVPAPIMRRITLVDSPGVQAGEKQKGRGYDFHEVIKWFAQHSDRVLLLFDPHKLDISDEFRAVIEVLQAHQAKVRVVLNKADEIEPQKLMRVYGALMWSLGAIIASPEVPRVYLGSFWDAPFKHPGMAGLMEAEEADLIEELASLPEDNVMNKINEIARRARLVQVHVHLMAFMREQVTSKWTGRKQVQEWICSAEGMRHCYETTLRQHSLSKGDFPPWEPLARALSTFDFSQLYKPSVERSQKLKLLDELMETDIPQLIQQLHMVQKRNEKAPHMRQAFQPSRQHRDGSYIHSSYILGASMGVATDRVYIDWWVADGGGAFGGSANAPYGLAAYGDGAADGVATATADLGAIMGAAADRGGTDSGAIRRQPSGMDAMD</sequence>
<feature type="signal peptide" evidence="7">
    <location>
        <begin position="1"/>
        <end position="22"/>
    </location>
</feature>
<feature type="chain" id="PRO_5005601964" evidence="7">
    <location>
        <begin position="23"/>
        <end position="537"/>
    </location>
</feature>
<dbReference type="InterPro" id="IPR030381">
    <property type="entry name" value="G_DYNAMIN_dom"/>
</dbReference>
<dbReference type="InterPro" id="IPR031692">
    <property type="entry name" value="EHD_N"/>
</dbReference>
<keyword evidence="10" id="KW-1185">Reference proteome</keyword>
<evidence type="ECO:0000313" key="9">
    <source>
        <dbReference type="EMBL" id="KOO28631.1"/>
    </source>
</evidence>
<dbReference type="Gene3D" id="1.10.268.20">
    <property type="match status" value="1"/>
</dbReference>
<dbReference type="AlphaFoldDB" id="A0A0M0JPW7"/>
<dbReference type="OrthoDB" id="422720at2759"/>
<evidence type="ECO:0000256" key="6">
    <source>
        <dbReference type="SAM" id="MobiDB-lite"/>
    </source>
</evidence>
<feature type="domain" description="Dynamin-type G" evidence="8">
    <location>
        <begin position="74"/>
        <end position="309"/>
    </location>
</feature>
<evidence type="ECO:0000256" key="7">
    <source>
        <dbReference type="SAM" id="SignalP"/>
    </source>
</evidence>
<protein>
    <submittedName>
        <fullName evidence="9">Putative eh domain-containing protein</fullName>
    </submittedName>
</protein>
<comment type="subcellular location">
    <subcellularLocation>
        <location evidence="1">Cell membrane</location>
        <topology evidence="1">Peripheral membrane protein</topology>
        <orientation evidence="1">Cytoplasmic side</orientation>
    </subcellularLocation>
    <subcellularLocation>
        <location evidence="2">Endosome membrane</location>
        <topology evidence="2">Peripheral membrane protein</topology>
    </subcellularLocation>
</comment>
<evidence type="ECO:0000313" key="10">
    <source>
        <dbReference type="Proteomes" id="UP000037460"/>
    </source>
</evidence>
<proteinExistence type="predicted"/>
<feature type="region of interest" description="Disordered" evidence="6">
    <location>
        <begin position="518"/>
        <end position="537"/>
    </location>
</feature>
<dbReference type="PANTHER" id="PTHR43681">
    <property type="entry name" value="TRANSMEMBRANE GTPASE FZO"/>
    <property type="match status" value="1"/>
</dbReference>
<dbReference type="Pfam" id="PF00350">
    <property type="entry name" value="Dynamin_N"/>
    <property type="match status" value="1"/>
</dbReference>
<dbReference type="InterPro" id="IPR045063">
    <property type="entry name" value="Dynamin_N"/>
</dbReference>
<dbReference type="GO" id="GO:0005525">
    <property type="term" value="F:GTP binding"/>
    <property type="evidence" value="ECO:0007669"/>
    <property type="project" value="InterPro"/>
</dbReference>
<gene>
    <name evidence="9" type="ORF">Ctob_009775</name>
</gene>
<dbReference type="GO" id="GO:0005886">
    <property type="term" value="C:plasma membrane"/>
    <property type="evidence" value="ECO:0007669"/>
    <property type="project" value="UniProtKB-SubCell"/>
</dbReference>
<organism evidence="9 10">
    <name type="scientific">Chrysochromulina tobinii</name>
    <dbReference type="NCBI Taxonomy" id="1460289"/>
    <lineage>
        <taxon>Eukaryota</taxon>
        <taxon>Haptista</taxon>
        <taxon>Haptophyta</taxon>
        <taxon>Prymnesiophyceae</taxon>
        <taxon>Prymnesiales</taxon>
        <taxon>Chrysochromulinaceae</taxon>
        <taxon>Chrysochromulina</taxon>
    </lineage>
</organism>
<dbReference type="PANTHER" id="PTHR43681:SF1">
    <property type="entry name" value="SARCALUMENIN"/>
    <property type="match status" value="1"/>
</dbReference>
<evidence type="ECO:0000256" key="4">
    <source>
        <dbReference type="ARBA" id="ARBA00022753"/>
    </source>
</evidence>
<dbReference type="CDD" id="cd09913">
    <property type="entry name" value="EHD"/>
    <property type="match status" value="1"/>
</dbReference>
<dbReference type="PROSITE" id="PS51718">
    <property type="entry name" value="G_DYNAMIN_2"/>
    <property type="match status" value="1"/>
</dbReference>
<keyword evidence="3" id="KW-1003">Cell membrane</keyword>
<reference evidence="10" key="1">
    <citation type="journal article" date="2015" name="PLoS Genet.">
        <title>Genome Sequence and Transcriptome Analyses of Chrysochromulina tobin: Metabolic Tools for Enhanced Algal Fitness in the Prominent Order Prymnesiales (Haptophyceae).</title>
        <authorList>
            <person name="Hovde B.T."/>
            <person name="Deodato C.R."/>
            <person name="Hunsperger H.M."/>
            <person name="Ryken S.A."/>
            <person name="Yost W."/>
            <person name="Jha R.K."/>
            <person name="Patterson J."/>
            <person name="Monnat R.J. Jr."/>
            <person name="Barlow S.B."/>
            <person name="Starkenburg S.R."/>
            <person name="Cattolico R.A."/>
        </authorList>
    </citation>
    <scope>NUCLEOTIDE SEQUENCE</scope>
    <source>
        <strain evidence="10">CCMP291</strain>
    </source>
</reference>
<comment type="caution">
    <text evidence="9">The sequence shown here is derived from an EMBL/GenBank/DDBJ whole genome shotgun (WGS) entry which is preliminary data.</text>
</comment>
<evidence type="ECO:0000256" key="2">
    <source>
        <dbReference type="ARBA" id="ARBA00004481"/>
    </source>
</evidence>
<evidence type="ECO:0000256" key="3">
    <source>
        <dbReference type="ARBA" id="ARBA00022475"/>
    </source>
</evidence>
<dbReference type="EMBL" id="JWZX01002536">
    <property type="protein sequence ID" value="KOO28631.1"/>
    <property type="molecule type" value="Genomic_DNA"/>
</dbReference>
<evidence type="ECO:0000256" key="5">
    <source>
        <dbReference type="ARBA" id="ARBA00023136"/>
    </source>
</evidence>
<evidence type="ECO:0000256" key="1">
    <source>
        <dbReference type="ARBA" id="ARBA00004413"/>
    </source>
</evidence>
<evidence type="ECO:0000259" key="8">
    <source>
        <dbReference type="PROSITE" id="PS51718"/>
    </source>
</evidence>
<name>A0A0M0JPW7_9EUKA</name>
<keyword evidence="5" id="KW-0472">Membrane</keyword>
<dbReference type="InterPro" id="IPR040990">
    <property type="entry name" value="DUF5600"/>
</dbReference>
<dbReference type="Pfam" id="PF18150">
    <property type="entry name" value="DUF5600"/>
    <property type="match status" value="1"/>
</dbReference>
<keyword evidence="4" id="KW-0967">Endosome</keyword>
<dbReference type="GO" id="GO:0010008">
    <property type="term" value="C:endosome membrane"/>
    <property type="evidence" value="ECO:0007669"/>
    <property type="project" value="UniProtKB-SubCell"/>
</dbReference>
<dbReference type="SUPFAM" id="SSF52540">
    <property type="entry name" value="P-loop containing nucleoside triphosphate hydrolases"/>
    <property type="match status" value="1"/>
</dbReference>
<dbReference type="Proteomes" id="UP000037460">
    <property type="component" value="Unassembled WGS sequence"/>
</dbReference>
<dbReference type="Pfam" id="PF16880">
    <property type="entry name" value="EHD_N"/>
    <property type="match status" value="1"/>
</dbReference>
<accession>A0A0M0JPW7</accession>
<keyword evidence="7" id="KW-0732">Signal</keyword>
<dbReference type="InterPro" id="IPR051943">
    <property type="entry name" value="TRAFAC_Dynamin-like_GTPase"/>
</dbReference>
<dbReference type="Gene3D" id="3.40.50.300">
    <property type="entry name" value="P-loop containing nucleotide triphosphate hydrolases"/>
    <property type="match status" value="1"/>
</dbReference>
<dbReference type="InterPro" id="IPR027417">
    <property type="entry name" value="P-loop_NTPase"/>
</dbReference>